<evidence type="ECO:0000256" key="3">
    <source>
        <dbReference type="ARBA" id="ARBA00022842"/>
    </source>
</evidence>
<dbReference type="Proteomes" id="UP000295765">
    <property type="component" value="Unassembled WGS sequence"/>
</dbReference>
<dbReference type="SFLD" id="SFLDS00003">
    <property type="entry name" value="Haloacid_Dehalogenase"/>
    <property type="match status" value="1"/>
</dbReference>
<dbReference type="InterPro" id="IPR036412">
    <property type="entry name" value="HAD-like_sf"/>
</dbReference>
<reference evidence="4 5" key="1">
    <citation type="submission" date="2019-03" db="EMBL/GenBank/DDBJ databases">
        <title>Genomic Encyclopedia of Type Strains, Phase IV (KMG-IV): sequencing the most valuable type-strain genomes for metagenomic binning, comparative biology and taxonomic classification.</title>
        <authorList>
            <person name="Goeker M."/>
        </authorList>
    </citation>
    <scope>NUCLEOTIDE SEQUENCE [LARGE SCALE GENOMIC DNA]</scope>
    <source>
        <strain evidence="4 5">DSM 25287</strain>
    </source>
</reference>
<comment type="caution">
    <text evidence="4">The sequence shown here is derived from an EMBL/GenBank/DDBJ whole genome shotgun (WGS) entry which is preliminary data.</text>
</comment>
<dbReference type="OrthoDB" id="367448at2"/>
<evidence type="ECO:0000256" key="2">
    <source>
        <dbReference type="ARBA" id="ARBA00022801"/>
    </source>
</evidence>
<dbReference type="SFLD" id="SFLDG01129">
    <property type="entry name" value="C1.5:_HAD__Beta-PGM__Phosphata"/>
    <property type="match status" value="1"/>
</dbReference>
<dbReference type="GO" id="GO:0016787">
    <property type="term" value="F:hydrolase activity"/>
    <property type="evidence" value="ECO:0007669"/>
    <property type="project" value="UniProtKB-KW"/>
</dbReference>
<name>A0A4R2L985_9GAMM</name>
<dbReference type="SUPFAM" id="SSF56784">
    <property type="entry name" value="HAD-like"/>
    <property type="match status" value="1"/>
</dbReference>
<dbReference type="EMBL" id="SLWY01000011">
    <property type="protein sequence ID" value="TCO80809.1"/>
    <property type="molecule type" value="Genomic_DNA"/>
</dbReference>
<keyword evidence="5" id="KW-1185">Reference proteome</keyword>
<evidence type="ECO:0000313" key="4">
    <source>
        <dbReference type="EMBL" id="TCO80809.1"/>
    </source>
</evidence>
<organism evidence="4 5">
    <name type="scientific">Plasticicumulans lactativorans</name>
    <dbReference type="NCBI Taxonomy" id="1133106"/>
    <lineage>
        <taxon>Bacteria</taxon>
        <taxon>Pseudomonadati</taxon>
        <taxon>Pseudomonadota</taxon>
        <taxon>Gammaproteobacteria</taxon>
        <taxon>Candidatus Competibacteraceae</taxon>
        <taxon>Plasticicumulans</taxon>
    </lineage>
</organism>
<keyword evidence="3" id="KW-0460">Magnesium</keyword>
<dbReference type="AlphaFoldDB" id="A0A4R2L985"/>
<keyword evidence="2 4" id="KW-0378">Hydrolase</keyword>
<evidence type="ECO:0000256" key="1">
    <source>
        <dbReference type="ARBA" id="ARBA00001946"/>
    </source>
</evidence>
<dbReference type="NCBIfam" id="TIGR01549">
    <property type="entry name" value="HAD-SF-IA-v1"/>
    <property type="match status" value="1"/>
</dbReference>
<protein>
    <submittedName>
        <fullName evidence="4">Putative hydrolase of the HAD superfamily</fullName>
    </submittedName>
</protein>
<sequence length="232" mass="25181">MAGPVRALSFDLDDTFWDVWAAVARAEAALHAWLAERHPPIAARYTPLGLRALGAEIAQAEPAIALDLSERRRRALCLAAERCGCARGFVVEEAFAVFYASRNRVEFFPGVLAVLERLAAHYPLIALSNGNADLGLVGIAHHFRFALNAVAVGAPKPDPRMFLAAAERLGLTPGTIVHIGDHPEHDVLGALRSGYRSVWFNPGGAAWAAPDYRPDAEIAAFDQLEAVLQRWD</sequence>
<dbReference type="InterPro" id="IPR051400">
    <property type="entry name" value="HAD-like_hydrolase"/>
</dbReference>
<dbReference type="RefSeq" id="WP_132542497.1">
    <property type="nucleotide sequence ID" value="NZ_SLWY01000011.1"/>
</dbReference>
<accession>A0A4R2L985</accession>
<dbReference type="GO" id="GO:0009231">
    <property type="term" value="P:riboflavin biosynthetic process"/>
    <property type="evidence" value="ECO:0007669"/>
    <property type="project" value="TreeGrafter"/>
</dbReference>
<dbReference type="Pfam" id="PF00702">
    <property type="entry name" value="Hydrolase"/>
    <property type="match status" value="1"/>
</dbReference>
<dbReference type="InterPro" id="IPR006439">
    <property type="entry name" value="HAD-SF_hydro_IA"/>
</dbReference>
<dbReference type="Gene3D" id="3.40.50.1000">
    <property type="entry name" value="HAD superfamily/HAD-like"/>
    <property type="match status" value="1"/>
</dbReference>
<evidence type="ECO:0000313" key="5">
    <source>
        <dbReference type="Proteomes" id="UP000295765"/>
    </source>
</evidence>
<dbReference type="NCBIfam" id="TIGR01509">
    <property type="entry name" value="HAD-SF-IA-v3"/>
    <property type="match status" value="1"/>
</dbReference>
<proteinExistence type="predicted"/>
<comment type="cofactor">
    <cofactor evidence="1">
        <name>Mg(2+)</name>
        <dbReference type="ChEBI" id="CHEBI:18420"/>
    </cofactor>
</comment>
<dbReference type="InterPro" id="IPR023214">
    <property type="entry name" value="HAD_sf"/>
</dbReference>
<dbReference type="PANTHER" id="PTHR46470:SF4">
    <property type="entry name" value="5-AMINO-6-(5-PHOSPHO-D-RIBITYLAMINO)URACIL PHOSPHATASE YIGB"/>
    <property type="match status" value="1"/>
</dbReference>
<dbReference type="Gene3D" id="1.20.120.1600">
    <property type="match status" value="1"/>
</dbReference>
<gene>
    <name evidence="4" type="ORF">EV699_11110</name>
</gene>
<dbReference type="PANTHER" id="PTHR46470">
    <property type="entry name" value="N-ACYLNEURAMINATE-9-PHOSPHATASE"/>
    <property type="match status" value="1"/>
</dbReference>